<dbReference type="EMBL" id="CP001798">
    <property type="protein sequence ID" value="ADE16410.1"/>
    <property type="molecule type" value="Genomic_DNA"/>
</dbReference>
<dbReference type="Proteomes" id="UP000001844">
    <property type="component" value="Chromosome"/>
</dbReference>
<dbReference type="RefSeq" id="WP_013034259.1">
    <property type="nucleotide sequence ID" value="NC_013960.1"/>
</dbReference>
<evidence type="ECO:0000259" key="7">
    <source>
        <dbReference type="Pfam" id="PF01555"/>
    </source>
</evidence>
<dbReference type="PIRSF" id="PIRSF015855">
    <property type="entry name" value="TypeIII_Mtase_mKpnI"/>
    <property type="match status" value="1"/>
</dbReference>
<keyword evidence="9" id="KW-1185">Reference proteome</keyword>
<dbReference type="GO" id="GO:0032259">
    <property type="term" value="P:methylation"/>
    <property type="evidence" value="ECO:0007669"/>
    <property type="project" value="UniProtKB-KW"/>
</dbReference>
<evidence type="ECO:0000256" key="2">
    <source>
        <dbReference type="ARBA" id="ARBA00011900"/>
    </source>
</evidence>
<gene>
    <name evidence="8" type="ordered locus">Nhal_3377</name>
</gene>
<dbReference type="Pfam" id="PF01555">
    <property type="entry name" value="N6_N4_Mtase"/>
    <property type="match status" value="1"/>
</dbReference>
<dbReference type="Gene3D" id="3.40.50.150">
    <property type="entry name" value="Vaccinia Virus protein VP39"/>
    <property type="match status" value="1"/>
</dbReference>
<dbReference type="GO" id="GO:0009007">
    <property type="term" value="F:site-specific DNA-methyltransferase (adenine-specific) activity"/>
    <property type="evidence" value="ECO:0007669"/>
    <property type="project" value="UniProtKB-EC"/>
</dbReference>
<dbReference type="REBASE" id="25077">
    <property type="entry name" value="M.NhaNc4ORF3377P"/>
</dbReference>
<comment type="catalytic activity">
    <reaction evidence="6">
        <text>a 2'-deoxyadenosine in DNA + S-adenosyl-L-methionine = an N(6)-methyl-2'-deoxyadenosine in DNA + S-adenosyl-L-homocysteine + H(+)</text>
        <dbReference type="Rhea" id="RHEA:15197"/>
        <dbReference type="Rhea" id="RHEA-COMP:12418"/>
        <dbReference type="Rhea" id="RHEA-COMP:12419"/>
        <dbReference type="ChEBI" id="CHEBI:15378"/>
        <dbReference type="ChEBI" id="CHEBI:57856"/>
        <dbReference type="ChEBI" id="CHEBI:59789"/>
        <dbReference type="ChEBI" id="CHEBI:90615"/>
        <dbReference type="ChEBI" id="CHEBI:90616"/>
        <dbReference type="EC" id="2.1.1.72"/>
    </reaction>
</comment>
<evidence type="ECO:0000256" key="5">
    <source>
        <dbReference type="ARBA" id="ARBA00022691"/>
    </source>
</evidence>
<sequence>MTKTALREVKEPKPIAITSPDQQKARLNELKRLFPDLFDGEGNLDEKALRALVSPDGLALNERFRFEWAGKQQSKRYAFTPSRATLVADPTRSVDFESTENLIIEGDNLEVLKLLQATYFERVKCIYIDPPYNTGNDFIYPDDYRETKTAYWKRSGAIKDGVRLTAVTEASGRRHSNWLNMMQSRLLLARQLLRDDGIIFISIDDNEVAHLKLLASDIFGAENFIGQVTVLCNPKGRSQDKYLANCHEFLLIYSKSPLENGAVSVPKSTDEVKKNFPLRDEGGVYRELELRNTHREFGRHNRPNLYYPFYVSSTGKVSLDPKDGDEEIYPNWDDGFEGCWTWGKDRARQDLDKIVARKVSGRWKIFRKAYAAEPGNAPVKKLKSIWSDKKYHTEKGQTEFNRLFEKKEKIFQSPKSVDLIADAIRMATDEESIVMDFFAGSGTTAHAVFQVNAEDGKKRKFILVQVPEITAKDSLASKEGLSTISSLCIERVRLAGQKTREEHPDAEIDTGFRVYRLTDSYFPQNFYTPDPNKTEAENVAALEEHLEASRQHLLFGNEDFDEVVTEIALKNGYGLFYELEKLAAFTSNAVYRLRGNDKAALLCLDATLNEETIEALAQHSDEQLIVSSRALDTTKKWALQAAFKDNLHTA</sequence>
<evidence type="ECO:0000313" key="9">
    <source>
        <dbReference type="Proteomes" id="UP000001844"/>
    </source>
</evidence>
<protein>
    <recommendedName>
        <fullName evidence="2">site-specific DNA-methyltransferase (adenine-specific)</fullName>
        <ecNumber evidence="2">2.1.1.72</ecNumber>
    </recommendedName>
</protein>
<dbReference type="InterPro" id="IPR002052">
    <property type="entry name" value="DNA_methylase_N6_adenine_CS"/>
</dbReference>
<dbReference type="InterPro" id="IPR029063">
    <property type="entry name" value="SAM-dependent_MTases_sf"/>
</dbReference>
<feature type="domain" description="DNA methylase N-4/N-6" evidence="7">
    <location>
        <begin position="123"/>
        <end position="452"/>
    </location>
</feature>
<dbReference type="InterPro" id="IPR002941">
    <property type="entry name" value="DNA_methylase_N4/N6"/>
</dbReference>
<evidence type="ECO:0000256" key="4">
    <source>
        <dbReference type="ARBA" id="ARBA00022679"/>
    </source>
</evidence>
<comment type="similarity">
    <text evidence="1">Belongs to the N(4)/N(6)-methyltransferase family.</text>
</comment>
<dbReference type="AlphaFoldDB" id="D5C0T7"/>
<name>D5C0T7_NITHN</name>
<evidence type="ECO:0000256" key="3">
    <source>
        <dbReference type="ARBA" id="ARBA00022603"/>
    </source>
</evidence>
<organism evidence="8 9">
    <name type="scientific">Nitrosococcus halophilus (strain Nc4)</name>
    <dbReference type="NCBI Taxonomy" id="472759"/>
    <lineage>
        <taxon>Bacteria</taxon>
        <taxon>Pseudomonadati</taxon>
        <taxon>Pseudomonadota</taxon>
        <taxon>Gammaproteobacteria</taxon>
        <taxon>Chromatiales</taxon>
        <taxon>Chromatiaceae</taxon>
        <taxon>Nitrosococcus</taxon>
    </lineage>
</organism>
<dbReference type="PROSITE" id="PS00092">
    <property type="entry name" value="N6_MTASE"/>
    <property type="match status" value="1"/>
</dbReference>
<evidence type="ECO:0000313" key="8">
    <source>
        <dbReference type="EMBL" id="ADE16410.1"/>
    </source>
</evidence>
<evidence type="ECO:0000256" key="1">
    <source>
        <dbReference type="ARBA" id="ARBA00006594"/>
    </source>
</evidence>
<dbReference type="KEGG" id="nhl:Nhal_3377"/>
<keyword evidence="3 8" id="KW-0489">Methyltransferase</keyword>
<evidence type="ECO:0000256" key="6">
    <source>
        <dbReference type="ARBA" id="ARBA00047942"/>
    </source>
</evidence>
<reference evidence="9" key="1">
    <citation type="submission" date="2010-04" db="EMBL/GenBank/DDBJ databases">
        <title>Complete genome sequence of Nitrosococcus halophilus Nc4, a salt-adapted, aerobic obligate ammonia-oxidizing sulfur purple bacterium.</title>
        <authorList>
            <consortium name="US DOE Joint Genome Institute"/>
            <person name="Campbell M.A."/>
            <person name="Malfatti S.A."/>
            <person name="Chain P.S.G."/>
            <person name="Heidelberg J.F."/>
            <person name="Ward B.B."/>
            <person name="Klotz M.G."/>
        </authorList>
    </citation>
    <scope>NUCLEOTIDE SEQUENCE [LARGE SCALE GENOMIC DNA]</scope>
    <source>
        <strain evidence="9">Nc4</strain>
    </source>
</reference>
<dbReference type="SUPFAM" id="SSF53335">
    <property type="entry name" value="S-adenosyl-L-methionine-dependent methyltransferases"/>
    <property type="match status" value="1"/>
</dbReference>
<dbReference type="STRING" id="472759.Nhal_3377"/>
<dbReference type="OrthoDB" id="9816043at2"/>
<dbReference type="GO" id="GO:0003677">
    <property type="term" value="F:DNA binding"/>
    <property type="evidence" value="ECO:0007669"/>
    <property type="project" value="InterPro"/>
</dbReference>
<dbReference type="HOGENOM" id="CLU_020164_2_1_6"/>
<keyword evidence="4 8" id="KW-0808">Transferase</keyword>
<dbReference type="PRINTS" id="PR00506">
    <property type="entry name" value="D21N6MTFRASE"/>
</dbReference>
<accession>D5C0T7</accession>
<dbReference type="eggNOG" id="COG2189">
    <property type="taxonomic scope" value="Bacteria"/>
</dbReference>
<keyword evidence="5" id="KW-0949">S-adenosyl-L-methionine</keyword>
<proteinExistence type="inferred from homology"/>
<dbReference type="EC" id="2.1.1.72" evidence="2"/>
<dbReference type="GO" id="GO:0008170">
    <property type="term" value="F:N-methyltransferase activity"/>
    <property type="evidence" value="ECO:0007669"/>
    <property type="project" value="InterPro"/>
</dbReference>
<dbReference type="InterPro" id="IPR002295">
    <property type="entry name" value="N4/N6-MTase_EcoPI_Mod-like"/>
</dbReference>